<evidence type="ECO:0000313" key="3">
    <source>
        <dbReference type="Proteomes" id="UP000250140"/>
    </source>
</evidence>
<name>A0A8E2FAC4_9PEZI</name>
<organism evidence="2 3">
    <name type="scientific">Glonium stellatum</name>
    <dbReference type="NCBI Taxonomy" id="574774"/>
    <lineage>
        <taxon>Eukaryota</taxon>
        <taxon>Fungi</taxon>
        <taxon>Dikarya</taxon>
        <taxon>Ascomycota</taxon>
        <taxon>Pezizomycotina</taxon>
        <taxon>Dothideomycetes</taxon>
        <taxon>Pleosporomycetidae</taxon>
        <taxon>Gloniales</taxon>
        <taxon>Gloniaceae</taxon>
        <taxon>Glonium</taxon>
    </lineage>
</organism>
<gene>
    <name evidence="2" type="ORF">AOQ84DRAFT_372126</name>
</gene>
<evidence type="ECO:0000256" key="1">
    <source>
        <dbReference type="SAM" id="SignalP"/>
    </source>
</evidence>
<dbReference type="OrthoDB" id="6127264at2759"/>
<keyword evidence="1" id="KW-0732">Signal</keyword>
<dbReference type="EMBL" id="KV748712">
    <property type="protein sequence ID" value="OCL13495.1"/>
    <property type="molecule type" value="Genomic_DNA"/>
</dbReference>
<protein>
    <submittedName>
        <fullName evidence="2">Uncharacterized protein</fullName>
    </submittedName>
</protein>
<accession>A0A8E2FAC4</accession>
<evidence type="ECO:0000313" key="2">
    <source>
        <dbReference type="EMBL" id="OCL13495.1"/>
    </source>
</evidence>
<sequence>MHYYFSSLVLLAITATVRGAAMPVAQQGPENPNSLSSIDTAEADCYWDGTAPFCAGGCPQDYSDCGRSTYGDGAACWTGIKVYCCRGSCPDV</sequence>
<reference evidence="2 3" key="1">
    <citation type="journal article" date="2016" name="Nat. Commun.">
        <title>Ectomycorrhizal ecology is imprinted in the genome of the dominant symbiotic fungus Cenococcum geophilum.</title>
        <authorList>
            <consortium name="DOE Joint Genome Institute"/>
            <person name="Peter M."/>
            <person name="Kohler A."/>
            <person name="Ohm R.A."/>
            <person name="Kuo A."/>
            <person name="Krutzmann J."/>
            <person name="Morin E."/>
            <person name="Arend M."/>
            <person name="Barry K.W."/>
            <person name="Binder M."/>
            <person name="Choi C."/>
            <person name="Clum A."/>
            <person name="Copeland A."/>
            <person name="Grisel N."/>
            <person name="Haridas S."/>
            <person name="Kipfer T."/>
            <person name="LaButti K."/>
            <person name="Lindquist E."/>
            <person name="Lipzen A."/>
            <person name="Maire R."/>
            <person name="Meier B."/>
            <person name="Mihaltcheva S."/>
            <person name="Molinier V."/>
            <person name="Murat C."/>
            <person name="Poggeler S."/>
            <person name="Quandt C.A."/>
            <person name="Sperisen C."/>
            <person name="Tritt A."/>
            <person name="Tisserant E."/>
            <person name="Crous P.W."/>
            <person name="Henrissat B."/>
            <person name="Nehls U."/>
            <person name="Egli S."/>
            <person name="Spatafora J.W."/>
            <person name="Grigoriev I.V."/>
            <person name="Martin F.M."/>
        </authorList>
    </citation>
    <scope>NUCLEOTIDE SEQUENCE [LARGE SCALE GENOMIC DNA]</scope>
    <source>
        <strain evidence="2 3">CBS 207.34</strain>
    </source>
</reference>
<dbReference type="Proteomes" id="UP000250140">
    <property type="component" value="Unassembled WGS sequence"/>
</dbReference>
<keyword evidence="3" id="KW-1185">Reference proteome</keyword>
<feature type="chain" id="PRO_5034919960" evidence="1">
    <location>
        <begin position="20"/>
        <end position="92"/>
    </location>
</feature>
<dbReference type="PANTHER" id="PTHR35180:SF4">
    <property type="entry name" value="PROTEIN CBG06219"/>
    <property type="match status" value="1"/>
</dbReference>
<dbReference type="PANTHER" id="PTHR35180">
    <property type="entry name" value="PROTEIN CBG06219"/>
    <property type="match status" value="1"/>
</dbReference>
<feature type="signal peptide" evidence="1">
    <location>
        <begin position="1"/>
        <end position="19"/>
    </location>
</feature>
<proteinExistence type="predicted"/>
<dbReference type="AlphaFoldDB" id="A0A8E2FAC4"/>